<gene>
    <name evidence="1" type="ORF">LLEC1_05796</name>
</gene>
<organism evidence="1 2">
    <name type="scientific">Cordyceps confragosa</name>
    <name type="common">Lecanicillium lecanii</name>
    <dbReference type="NCBI Taxonomy" id="2714763"/>
    <lineage>
        <taxon>Eukaryota</taxon>
        <taxon>Fungi</taxon>
        <taxon>Dikarya</taxon>
        <taxon>Ascomycota</taxon>
        <taxon>Pezizomycotina</taxon>
        <taxon>Sordariomycetes</taxon>
        <taxon>Hypocreomycetidae</taxon>
        <taxon>Hypocreales</taxon>
        <taxon>Cordycipitaceae</taxon>
        <taxon>Akanthomyces</taxon>
    </lineage>
</organism>
<protein>
    <submittedName>
        <fullName evidence="1">Uncharacterized protein</fullName>
    </submittedName>
</protein>
<dbReference type="Proteomes" id="UP000243081">
    <property type="component" value="Unassembled WGS sequence"/>
</dbReference>
<reference evidence="1 2" key="1">
    <citation type="submission" date="2016-03" db="EMBL/GenBank/DDBJ databases">
        <title>Fine-scale spatial genetic structure of a fungal parasite of coffee scale insects.</title>
        <authorList>
            <person name="Jackson D."/>
            <person name="Zemenick K.A."/>
            <person name="Malloure B."/>
            <person name="Quandt C.A."/>
            <person name="James T.Y."/>
        </authorList>
    </citation>
    <scope>NUCLEOTIDE SEQUENCE [LARGE SCALE GENOMIC DNA]</scope>
    <source>
        <strain evidence="1 2">UM487</strain>
    </source>
</reference>
<proteinExistence type="predicted"/>
<evidence type="ECO:0000313" key="1">
    <source>
        <dbReference type="EMBL" id="OAQ98761.1"/>
    </source>
</evidence>
<accession>A0A179IA51</accession>
<dbReference type="EMBL" id="LUKN01002637">
    <property type="protein sequence ID" value="OAQ98761.1"/>
    <property type="molecule type" value="Genomic_DNA"/>
</dbReference>
<name>A0A179IA51_CORDF</name>
<comment type="caution">
    <text evidence="1">The sequence shown here is derived from an EMBL/GenBank/DDBJ whole genome shotgun (WGS) entry which is preliminary data.</text>
</comment>
<keyword evidence="2" id="KW-1185">Reference proteome</keyword>
<dbReference type="OMA" id="RWRVNAL"/>
<sequence>MAHQLSIPSCILTPNDINHLPPIRKPLRINIEGPTVSIEKLLPGVSWQTQDCPTKFPQPAGPPLADLTYRAVYGQAPASDADLVLRDEYLGWIRRPVPTRHIDYYGVTFDHCVPENDEDPEVLQINIFEMDDDDGAYARAGLLFPVDPRQYAGVKILAAPRCCQRRRGKTDRRRVNNQVFMRLARDNGVSWEAIYKTMFPEQQQLGSTV</sequence>
<evidence type="ECO:0000313" key="2">
    <source>
        <dbReference type="Proteomes" id="UP000243081"/>
    </source>
</evidence>
<dbReference type="AlphaFoldDB" id="A0A179IA51"/>
<dbReference type="OrthoDB" id="5150140at2759"/>